<keyword evidence="2" id="KW-0158">Chromosome</keyword>
<accession>A0A6A4GRL6</accession>
<evidence type="ECO:0000259" key="7">
    <source>
        <dbReference type="Pfam" id="PF12719"/>
    </source>
</evidence>
<dbReference type="GO" id="GO:0000793">
    <property type="term" value="C:condensed chromosome"/>
    <property type="evidence" value="ECO:0007669"/>
    <property type="project" value="TreeGrafter"/>
</dbReference>
<sequence length="131" mass="14938">VLLSLVLTYISPSTMDNTEPKQCLSYFFPVYCYLSRENRSQMQTIFISAFDLAVCLHEEPEDEQEEDPRLVSLHQFGLLMIVWLDMTKLVERVPPPELTDRNPHADVALDILLVKHKTSSSVESLVGVCVL</sequence>
<reference evidence="8" key="1">
    <citation type="journal article" date="2019" name="Environ. Microbiol.">
        <title>Fungal ecological strategies reflected in gene transcription - a case study of two litter decomposers.</title>
        <authorList>
            <person name="Barbi F."/>
            <person name="Kohler A."/>
            <person name="Barry K."/>
            <person name="Baskaran P."/>
            <person name="Daum C."/>
            <person name="Fauchery L."/>
            <person name="Ihrmark K."/>
            <person name="Kuo A."/>
            <person name="LaButti K."/>
            <person name="Lipzen A."/>
            <person name="Morin E."/>
            <person name="Grigoriev I.V."/>
            <person name="Henrissat B."/>
            <person name="Lindahl B."/>
            <person name="Martin F."/>
        </authorList>
    </citation>
    <scope>NUCLEOTIDE SEQUENCE</scope>
    <source>
        <strain evidence="8">JB14</strain>
    </source>
</reference>
<dbReference type="GO" id="GO:0000796">
    <property type="term" value="C:condensin complex"/>
    <property type="evidence" value="ECO:0007669"/>
    <property type="project" value="InterPro"/>
</dbReference>
<feature type="domain" description="Nuclear condensin complex subunit 3 C-terminal" evidence="7">
    <location>
        <begin position="1"/>
        <end position="119"/>
    </location>
</feature>
<comment type="subcellular location">
    <subcellularLocation>
        <location evidence="1">Chromosome</location>
    </subcellularLocation>
</comment>
<dbReference type="GO" id="GO:0007076">
    <property type="term" value="P:mitotic chromosome condensation"/>
    <property type="evidence" value="ECO:0007669"/>
    <property type="project" value="InterPro"/>
</dbReference>
<evidence type="ECO:0000313" key="8">
    <source>
        <dbReference type="EMBL" id="KAE9387794.1"/>
    </source>
</evidence>
<evidence type="ECO:0000256" key="6">
    <source>
        <dbReference type="ARBA" id="ARBA00023306"/>
    </source>
</evidence>
<dbReference type="PANTHER" id="PTHR14418">
    <property type="entry name" value="CONDENSIN COMPLEX SUBUNIT 3-RELATED"/>
    <property type="match status" value="1"/>
</dbReference>
<keyword evidence="6" id="KW-0131">Cell cycle</keyword>
<keyword evidence="4" id="KW-0498">Mitosis</keyword>
<dbReference type="GO" id="GO:0051301">
    <property type="term" value="P:cell division"/>
    <property type="evidence" value="ECO:0007669"/>
    <property type="project" value="UniProtKB-KW"/>
</dbReference>
<name>A0A6A4GRL6_9AGAR</name>
<keyword evidence="9" id="KW-1185">Reference proteome</keyword>
<dbReference type="InterPro" id="IPR027165">
    <property type="entry name" value="CND3"/>
</dbReference>
<evidence type="ECO:0000256" key="1">
    <source>
        <dbReference type="ARBA" id="ARBA00004286"/>
    </source>
</evidence>
<dbReference type="PANTHER" id="PTHR14418:SF5">
    <property type="entry name" value="CONDENSIN COMPLEX SUBUNIT 3"/>
    <property type="match status" value="1"/>
</dbReference>
<dbReference type="Pfam" id="PF12719">
    <property type="entry name" value="Cnd3"/>
    <property type="match status" value="1"/>
</dbReference>
<evidence type="ECO:0000256" key="3">
    <source>
        <dbReference type="ARBA" id="ARBA00022618"/>
    </source>
</evidence>
<keyword evidence="5" id="KW-0226">DNA condensation</keyword>
<evidence type="ECO:0000313" key="9">
    <source>
        <dbReference type="Proteomes" id="UP000799118"/>
    </source>
</evidence>
<keyword evidence="3" id="KW-0132">Cell division</keyword>
<gene>
    <name evidence="8" type="ORF">BT96DRAFT_1076815</name>
</gene>
<dbReference type="EMBL" id="ML769780">
    <property type="protein sequence ID" value="KAE9387794.1"/>
    <property type="molecule type" value="Genomic_DNA"/>
</dbReference>
<proteinExistence type="predicted"/>
<evidence type="ECO:0000256" key="5">
    <source>
        <dbReference type="ARBA" id="ARBA00023067"/>
    </source>
</evidence>
<dbReference type="InterPro" id="IPR025977">
    <property type="entry name" value="Cnd3_C"/>
</dbReference>
<dbReference type="OrthoDB" id="27187at2759"/>
<dbReference type="Proteomes" id="UP000799118">
    <property type="component" value="Unassembled WGS sequence"/>
</dbReference>
<feature type="non-terminal residue" evidence="8">
    <location>
        <position position="1"/>
    </location>
</feature>
<evidence type="ECO:0000256" key="2">
    <source>
        <dbReference type="ARBA" id="ARBA00022454"/>
    </source>
</evidence>
<protein>
    <recommendedName>
        <fullName evidence="7">Nuclear condensin complex subunit 3 C-terminal domain-containing protein</fullName>
    </recommendedName>
</protein>
<organism evidence="8 9">
    <name type="scientific">Gymnopus androsaceus JB14</name>
    <dbReference type="NCBI Taxonomy" id="1447944"/>
    <lineage>
        <taxon>Eukaryota</taxon>
        <taxon>Fungi</taxon>
        <taxon>Dikarya</taxon>
        <taxon>Basidiomycota</taxon>
        <taxon>Agaricomycotina</taxon>
        <taxon>Agaricomycetes</taxon>
        <taxon>Agaricomycetidae</taxon>
        <taxon>Agaricales</taxon>
        <taxon>Marasmiineae</taxon>
        <taxon>Omphalotaceae</taxon>
        <taxon>Gymnopus</taxon>
    </lineage>
</organism>
<evidence type="ECO:0000256" key="4">
    <source>
        <dbReference type="ARBA" id="ARBA00022776"/>
    </source>
</evidence>
<dbReference type="AlphaFoldDB" id="A0A6A4GRL6"/>